<feature type="region of interest" description="Disordered" evidence="1">
    <location>
        <begin position="36"/>
        <end position="99"/>
    </location>
</feature>
<protein>
    <submittedName>
        <fullName evidence="2">Uncharacterized protein</fullName>
    </submittedName>
</protein>
<reference evidence="2 3" key="1">
    <citation type="submission" date="2017-11" db="EMBL/GenBank/DDBJ databases">
        <title>De novo assembly and phasing of dikaryotic genomes from two isolates of Puccinia coronata f. sp. avenae, the causal agent of oat crown rust.</title>
        <authorList>
            <person name="Miller M.E."/>
            <person name="Zhang Y."/>
            <person name="Omidvar V."/>
            <person name="Sperschneider J."/>
            <person name="Schwessinger B."/>
            <person name="Raley C."/>
            <person name="Palmer J.M."/>
            <person name="Garnica D."/>
            <person name="Upadhyaya N."/>
            <person name="Rathjen J."/>
            <person name="Taylor J.M."/>
            <person name="Park R.F."/>
            <person name="Dodds P.N."/>
            <person name="Hirsch C.D."/>
            <person name="Kianian S.F."/>
            <person name="Figueroa M."/>
        </authorList>
    </citation>
    <scope>NUCLEOTIDE SEQUENCE [LARGE SCALE GENOMIC DNA]</scope>
    <source>
        <strain evidence="2">12NC29</strain>
    </source>
</reference>
<dbReference type="Proteomes" id="UP000235388">
    <property type="component" value="Unassembled WGS sequence"/>
</dbReference>
<proteinExistence type="predicted"/>
<sequence>MSNPPKIPNTTSNSSSLGVFVPPEVWVQMQQLLATFGPSNPINPSSAPIIPQLAPSVDLPAEDKSLSAPSPTFPPSTKDTCAPSTQLTSPSTQRSDEDKAIAATCLSPSLPLDNPQPLGKDNCTNKQHVNQLTNTATVDGVTTSIDIYNYKTFQ</sequence>
<dbReference type="OrthoDB" id="10658607at2759"/>
<evidence type="ECO:0000313" key="3">
    <source>
        <dbReference type="Proteomes" id="UP000235388"/>
    </source>
</evidence>
<accession>A0A2N5W593</accession>
<feature type="compositionally biased region" description="Low complexity" evidence="1">
    <location>
        <begin position="38"/>
        <end position="51"/>
    </location>
</feature>
<gene>
    <name evidence="2" type="ORF">PCANC_01753</name>
</gene>
<keyword evidence="3" id="KW-1185">Reference proteome</keyword>
<evidence type="ECO:0000256" key="1">
    <source>
        <dbReference type="SAM" id="MobiDB-lite"/>
    </source>
</evidence>
<feature type="compositionally biased region" description="Polar residues" evidence="1">
    <location>
        <begin position="67"/>
        <end position="93"/>
    </location>
</feature>
<evidence type="ECO:0000313" key="2">
    <source>
        <dbReference type="EMBL" id="PLW57380.1"/>
    </source>
</evidence>
<organism evidence="2 3">
    <name type="scientific">Puccinia coronata f. sp. avenae</name>
    <dbReference type="NCBI Taxonomy" id="200324"/>
    <lineage>
        <taxon>Eukaryota</taxon>
        <taxon>Fungi</taxon>
        <taxon>Dikarya</taxon>
        <taxon>Basidiomycota</taxon>
        <taxon>Pucciniomycotina</taxon>
        <taxon>Pucciniomycetes</taxon>
        <taxon>Pucciniales</taxon>
        <taxon>Pucciniaceae</taxon>
        <taxon>Puccinia</taxon>
    </lineage>
</organism>
<name>A0A2N5W593_9BASI</name>
<dbReference type="EMBL" id="PGCJ01000011">
    <property type="protein sequence ID" value="PLW57380.1"/>
    <property type="molecule type" value="Genomic_DNA"/>
</dbReference>
<comment type="caution">
    <text evidence="2">The sequence shown here is derived from an EMBL/GenBank/DDBJ whole genome shotgun (WGS) entry which is preliminary data.</text>
</comment>
<dbReference type="AlphaFoldDB" id="A0A2N5W593"/>